<gene>
    <name evidence="1" type="ORF">AFCDBAGC_4571</name>
</gene>
<evidence type="ECO:0000313" key="2">
    <source>
        <dbReference type="Proteomes" id="UP001055117"/>
    </source>
</evidence>
<accession>A0ABQ4QN54</accession>
<dbReference type="EMBL" id="BPQG01000084">
    <property type="protein sequence ID" value="GJD46688.1"/>
    <property type="molecule type" value="Genomic_DNA"/>
</dbReference>
<organism evidence="1 2">
    <name type="scientific">Methylobacterium cerastii</name>
    <dbReference type="NCBI Taxonomy" id="932741"/>
    <lineage>
        <taxon>Bacteria</taxon>
        <taxon>Pseudomonadati</taxon>
        <taxon>Pseudomonadota</taxon>
        <taxon>Alphaproteobacteria</taxon>
        <taxon>Hyphomicrobiales</taxon>
        <taxon>Methylobacteriaceae</taxon>
        <taxon>Methylobacterium</taxon>
    </lineage>
</organism>
<comment type="caution">
    <text evidence="1">The sequence shown here is derived from an EMBL/GenBank/DDBJ whole genome shotgun (WGS) entry which is preliminary data.</text>
</comment>
<evidence type="ECO:0000313" key="1">
    <source>
        <dbReference type="EMBL" id="GJD46688.1"/>
    </source>
</evidence>
<name>A0ABQ4QN54_9HYPH</name>
<reference evidence="1 2" key="1">
    <citation type="journal article" date="2021" name="Front. Microbiol.">
        <title>Comprehensive Comparative Genomics and Phenotyping of Methylobacterium Species.</title>
        <authorList>
            <person name="Alessa O."/>
            <person name="Ogura Y."/>
            <person name="Fujitani Y."/>
            <person name="Takami H."/>
            <person name="Hayashi T."/>
            <person name="Sahin N."/>
            <person name="Tani A."/>
        </authorList>
    </citation>
    <scope>NUCLEOTIDE SEQUENCE [LARGE SCALE GENOMIC DNA]</scope>
    <source>
        <strain evidence="1 2">DSM 23679</strain>
    </source>
</reference>
<sequence length="85" mass="9210">MPDPSFTVAIDFESVRTATQNASEEAHLVRFNQHIVAVLLPAETGWFLQMGFGPCEQEGLVFQSLTAAEAWVRACLQGATASSII</sequence>
<keyword evidence="2" id="KW-1185">Reference proteome</keyword>
<dbReference type="Proteomes" id="UP001055117">
    <property type="component" value="Unassembled WGS sequence"/>
</dbReference>
<proteinExistence type="predicted"/>
<protein>
    <submittedName>
        <fullName evidence="1">Uncharacterized protein</fullName>
    </submittedName>
</protein>